<organism evidence="1 2">
    <name type="scientific">Hyphococcus luteus</name>
    <dbReference type="NCBI Taxonomy" id="2058213"/>
    <lineage>
        <taxon>Bacteria</taxon>
        <taxon>Pseudomonadati</taxon>
        <taxon>Pseudomonadota</taxon>
        <taxon>Alphaproteobacteria</taxon>
        <taxon>Parvularculales</taxon>
        <taxon>Parvularculaceae</taxon>
        <taxon>Hyphococcus</taxon>
    </lineage>
</organism>
<reference evidence="1 2" key="1">
    <citation type="submission" date="2017-12" db="EMBL/GenBank/DDBJ databases">
        <authorList>
            <person name="Hurst M.R.H."/>
        </authorList>
    </citation>
    <scope>NUCLEOTIDE SEQUENCE [LARGE SCALE GENOMIC DNA]</scope>
    <source>
        <strain evidence="1 2">SY-3-19</strain>
    </source>
</reference>
<dbReference type="AlphaFoldDB" id="A0A2S7JYP6"/>
<sequence>MFFWAQKGRDSKLARNLVGPSTMGKGGPLEAAPQFAFILRGPTPSSFETQAFGLLLRMKKWGCLEGRRQTEAPPFCAQDGCRRGWTGPPPSLTSTAISPEF</sequence>
<accession>A0A2S7JYP6</accession>
<name>A0A2S7JYP6_9PROT</name>
<gene>
    <name evidence="1" type="ORF">CW354_20535</name>
</gene>
<dbReference type="Proteomes" id="UP000239504">
    <property type="component" value="Unassembled WGS sequence"/>
</dbReference>
<dbReference type="EMBL" id="PJCH01000017">
    <property type="protein sequence ID" value="PQA85346.1"/>
    <property type="molecule type" value="Genomic_DNA"/>
</dbReference>
<evidence type="ECO:0000313" key="2">
    <source>
        <dbReference type="Proteomes" id="UP000239504"/>
    </source>
</evidence>
<comment type="caution">
    <text evidence="1">The sequence shown here is derived from an EMBL/GenBank/DDBJ whole genome shotgun (WGS) entry which is preliminary data.</text>
</comment>
<proteinExistence type="predicted"/>
<protein>
    <submittedName>
        <fullName evidence="1">Uncharacterized protein</fullName>
    </submittedName>
</protein>
<keyword evidence="2" id="KW-1185">Reference proteome</keyword>
<evidence type="ECO:0000313" key="1">
    <source>
        <dbReference type="EMBL" id="PQA85346.1"/>
    </source>
</evidence>